<evidence type="ECO:0000256" key="3">
    <source>
        <dbReference type="ARBA" id="ARBA00022723"/>
    </source>
</evidence>
<proteinExistence type="inferred from homology"/>
<comment type="similarity">
    <text evidence="6">Belongs to the PINc/VapC protein family.</text>
</comment>
<comment type="cofactor">
    <cofactor evidence="6">
        <name>Mg(2+)</name>
        <dbReference type="ChEBI" id="CHEBI:18420"/>
    </cofactor>
</comment>
<dbReference type="InterPro" id="IPR022907">
    <property type="entry name" value="VapC_family"/>
</dbReference>
<dbReference type="RefSeq" id="WP_210580501.1">
    <property type="nucleotide sequence ID" value="NZ_LK995515.1"/>
</dbReference>
<dbReference type="EMBL" id="LK995515">
    <property type="protein sequence ID" value="CED91612.1"/>
    <property type="molecule type" value="Genomic_DNA"/>
</dbReference>
<comment type="function">
    <text evidence="6">Toxic component of a toxin-antitoxin (TA) system. An RNase.</text>
</comment>
<dbReference type="GO" id="GO:0004540">
    <property type="term" value="F:RNA nuclease activity"/>
    <property type="evidence" value="ECO:0007669"/>
    <property type="project" value="InterPro"/>
</dbReference>
<dbReference type="GO" id="GO:0090729">
    <property type="term" value="F:toxin activity"/>
    <property type="evidence" value="ECO:0007669"/>
    <property type="project" value="UniProtKB-KW"/>
</dbReference>
<dbReference type="Pfam" id="PF01850">
    <property type="entry name" value="PIN"/>
    <property type="match status" value="1"/>
</dbReference>
<keyword evidence="4 6" id="KW-0378">Hydrolase</keyword>
<accession>A0A1L7RPL5</accession>
<feature type="binding site" evidence="6">
    <location>
        <position position="100"/>
    </location>
    <ligand>
        <name>Mg(2+)</name>
        <dbReference type="ChEBI" id="CHEBI:18420"/>
    </ligand>
</feature>
<feature type="binding site" evidence="6">
    <location>
        <position position="7"/>
    </location>
    <ligand>
        <name>Mg(2+)</name>
        <dbReference type="ChEBI" id="CHEBI:18420"/>
    </ligand>
</feature>
<reference evidence="8" key="1">
    <citation type="submission" date="2014-07" db="EMBL/GenBank/DDBJ databases">
        <authorList>
            <person name="Zhang J.E."/>
            <person name="Yang H."/>
            <person name="Guo J."/>
            <person name="Deng Z."/>
            <person name="Luo H."/>
            <person name="Luo M."/>
            <person name="Zhao B."/>
        </authorList>
    </citation>
    <scope>NUCLEOTIDE SEQUENCE</scope>
    <source>
        <strain evidence="8">AM4</strain>
    </source>
</reference>
<keyword evidence="3 6" id="KW-0479">Metal-binding</keyword>
<dbReference type="GO" id="GO:0045926">
    <property type="term" value="P:negative regulation of growth"/>
    <property type="evidence" value="ECO:0007669"/>
    <property type="project" value="UniProtKB-ARBA"/>
</dbReference>
<dbReference type="GO" id="GO:0016788">
    <property type="term" value="F:hydrolase activity, acting on ester bonds"/>
    <property type="evidence" value="ECO:0007669"/>
    <property type="project" value="InterPro"/>
</dbReference>
<dbReference type="SUPFAM" id="SSF88723">
    <property type="entry name" value="PIN domain-like"/>
    <property type="match status" value="1"/>
</dbReference>
<evidence type="ECO:0000256" key="1">
    <source>
        <dbReference type="ARBA" id="ARBA00022649"/>
    </source>
</evidence>
<evidence type="ECO:0000256" key="5">
    <source>
        <dbReference type="ARBA" id="ARBA00022842"/>
    </source>
</evidence>
<evidence type="ECO:0000256" key="6">
    <source>
        <dbReference type="HAMAP-Rule" id="MF_00265"/>
    </source>
</evidence>
<evidence type="ECO:0000256" key="4">
    <source>
        <dbReference type="ARBA" id="ARBA00022801"/>
    </source>
</evidence>
<gene>
    <name evidence="6" type="primary">vapC</name>
    <name evidence="8" type="ORF">AAM4_1780</name>
</gene>
<dbReference type="GO" id="GO:0000287">
    <property type="term" value="F:magnesium ion binding"/>
    <property type="evidence" value="ECO:0007669"/>
    <property type="project" value="UniProtKB-UniRule"/>
</dbReference>
<feature type="domain" description="PIN" evidence="7">
    <location>
        <begin position="4"/>
        <end position="122"/>
    </location>
</feature>
<dbReference type="AlphaFoldDB" id="A0A1L7RPL5"/>
<dbReference type="InterPro" id="IPR006226">
    <property type="entry name" value="Mtu_PIN"/>
</dbReference>
<organism evidence="8">
    <name type="scientific">Actinomyces succiniciruminis</name>
    <dbReference type="NCBI Taxonomy" id="1522002"/>
    <lineage>
        <taxon>Bacteria</taxon>
        <taxon>Bacillati</taxon>
        <taxon>Actinomycetota</taxon>
        <taxon>Actinomycetes</taxon>
        <taxon>Actinomycetales</taxon>
        <taxon>Actinomycetaceae</taxon>
        <taxon>Actinomyces</taxon>
    </lineage>
</organism>
<evidence type="ECO:0000259" key="7">
    <source>
        <dbReference type="Pfam" id="PF01850"/>
    </source>
</evidence>
<keyword evidence="6" id="KW-0800">Toxin</keyword>
<dbReference type="InterPro" id="IPR029060">
    <property type="entry name" value="PIN-like_dom_sf"/>
</dbReference>
<name>A0A1L7RPL5_9ACTO</name>
<evidence type="ECO:0000256" key="2">
    <source>
        <dbReference type="ARBA" id="ARBA00022722"/>
    </source>
</evidence>
<dbReference type="HAMAP" id="MF_00265">
    <property type="entry name" value="VapC_Nob1"/>
    <property type="match status" value="1"/>
</dbReference>
<keyword evidence="1 6" id="KW-1277">Toxin-antitoxin system</keyword>
<evidence type="ECO:0000313" key="8">
    <source>
        <dbReference type="EMBL" id="CED91612.1"/>
    </source>
</evidence>
<keyword evidence="2 6" id="KW-0540">Nuclease</keyword>
<dbReference type="EC" id="3.1.-.-" evidence="6"/>
<keyword evidence="5 6" id="KW-0460">Magnesium</keyword>
<protein>
    <recommendedName>
        <fullName evidence="6">Ribonuclease VapC</fullName>
        <shortName evidence="6">RNase VapC</shortName>
        <ecNumber evidence="6">3.1.-.-</ecNumber>
    </recommendedName>
    <alternativeName>
        <fullName evidence="6">Toxin VapC</fullName>
    </alternativeName>
</protein>
<dbReference type="InterPro" id="IPR002716">
    <property type="entry name" value="PIN_dom"/>
</dbReference>
<dbReference type="Gene3D" id="3.40.50.1010">
    <property type="entry name" value="5'-nuclease"/>
    <property type="match status" value="1"/>
</dbReference>
<dbReference type="NCBIfam" id="TIGR00028">
    <property type="entry name" value="Mtu_PIN_fam"/>
    <property type="match status" value="1"/>
</dbReference>
<sequence length="139" mass="15508">MTTYLLDANVLIALLVPEHEHHDPARAWLVSCPDEAVFVLSPITEGAYCRYMVRCGYSIKTSQAALNHLHLLERWAFWPDDASYADIDMNDVHGHKQVTDTYLAELAHSHGGLLVTCDRPLAQRRQSTTMLIPGVIPGA</sequence>